<feature type="domain" description="Metallo-beta-lactamase" evidence="1">
    <location>
        <begin position="48"/>
        <end position="248"/>
    </location>
</feature>
<dbReference type="Proteomes" id="UP000603352">
    <property type="component" value="Unassembled WGS sequence"/>
</dbReference>
<dbReference type="SUPFAM" id="SSF56281">
    <property type="entry name" value="Metallo-hydrolase/oxidoreductase"/>
    <property type="match status" value="1"/>
</dbReference>
<dbReference type="Pfam" id="PF12706">
    <property type="entry name" value="Lactamase_B_2"/>
    <property type="match status" value="1"/>
</dbReference>
<dbReference type="PANTHER" id="PTHR46018">
    <property type="entry name" value="ZINC PHOSPHODIESTERASE ELAC PROTEIN 1"/>
    <property type="match status" value="1"/>
</dbReference>
<gene>
    <name evidence="2" type="ORF">GCM10011505_08080</name>
</gene>
<organism evidence="2 3">
    <name type="scientific">Tistrella bauzanensis</name>
    <dbReference type="NCBI Taxonomy" id="657419"/>
    <lineage>
        <taxon>Bacteria</taxon>
        <taxon>Pseudomonadati</taxon>
        <taxon>Pseudomonadota</taxon>
        <taxon>Alphaproteobacteria</taxon>
        <taxon>Geminicoccales</taxon>
        <taxon>Geminicoccaceae</taxon>
        <taxon>Tistrella</taxon>
    </lineage>
</organism>
<protein>
    <submittedName>
        <fullName evidence="2">MBL fold metallo-hydrolase</fullName>
    </submittedName>
</protein>
<accession>A0ABQ1IBG6</accession>
<keyword evidence="3" id="KW-1185">Reference proteome</keyword>
<evidence type="ECO:0000313" key="3">
    <source>
        <dbReference type="Proteomes" id="UP000603352"/>
    </source>
</evidence>
<name>A0ABQ1IBG6_9PROT</name>
<evidence type="ECO:0000313" key="2">
    <source>
        <dbReference type="EMBL" id="GGB29120.1"/>
    </source>
</evidence>
<dbReference type="Gene3D" id="3.60.15.10">
    <property type="entry name" value="Ribonuclease Z/Hydroxyacylglutathione hydrolase-like"/>
    <property type="match status" value="1"/>
</dbReference>
<dbReference type="InterPro" id="IPR001279">
    <property type="entry name" value="Metallo-B-lactamas"/>
</dbReference>
<comment type="caution">
    <text evidence="2">The sequence shown here is derived from an EMBL/GenBank/DDBJ whole genome shotgun (WGS) entry which is preliminary data.</text>
</comment>
<dbReference type="PANTHER" id="PTHR46018:SF2">
    <property type="entry name" value="ZINC PHOSPHODIESTERASE ELAC PROTEIN 1"/>
    <property type="match status" value="1"/>
</dbReference>
<reference evidence="3" key="1">
    <citation type="journal article" date="2019" name="Int. J. Syst. Evol. Microbiol.">
        <title>The Global Catalogue of Microorganisms (GCM) 10K type strain sequencing project: providing services to taxonomists for standard genome sequencing and annotation.</title>
        <authorList>
            <consortium name="The Broad Institute Genomics Platform"/>
            <consortium name="The Broad Institute Genome Sequencing Center for Infectious Disease"/>
            <person name="Wu L."/>
            <person name="Ma J."/>
        </authorList>
    </citation>
    <scope>NUCLEOTIDE SEQUENCE [LARGE SCALE GENOMIC DNA]</scope>
    <source>
        <strain evidence="3">CGMCC 1.10188</strain>
    </source>
</reference>
<proteinExistence type="predicted"/>
<dbReference type="InterPro" id="IPR036866">
    <property type="entry name" value="RibonucZ/Hydroxyglut_hydro"/>
</dbReference>
<evidence type="ECO:0000259" key="1">
    <source>
        <dbReference type="Pfam" id="PF12706"/>
    </source>
</evidence>
<sequence length="282" mass="31448">MADKRLVNKQEFWVKFWGVRGSIACPGPSTVRYGGNTSCLEMRCGEKRLIFDAGTGLRVLDEGLRLKVPVEADLFLTHTHFDHICGFPFFSTAFDPRNTYRMWAGHLKPERGLRDLLCTLMSDPVFPVPVEIMKADMSFRDFLPGDVLEPHPGIRIQTALLNHPQRAVGYRVEFDGRSICYITDTEHPVEGVDPRVAELVAGADIMIYDAMFTDAEYPARVGWGHSTWQAGMRLADTAGVKTYVVFHHDPAHDDTIMDGIAAEVAEGRPGSVVAREGMVLEP</sequence>
<dbReference type="EMBL" id="BMDZ01000005">
    <property type="protein sequence ID" value="GGB29120.1"/>
    <property type="molecule type" value="Genomic_DNA"/>
</dbReference>
<dbReference type="CDD" id="cd07715">
    <property type="entry name" value="TaR3-like_MBL-fold"/>
    <property type="match status" value="1"/>
</dbReference>